<dbReference type="SUPFAM" id="SSF88713">
    <property type="entry name" value="Glycoside hydrolase/deacetylase"/>
    <property type="match status" value="1"/>
</dbReference>
<name>A0A3M8QQX3_9PROT</name>
<dbReference type="Gene3D" id="3.20.20.370">
    <property type="entry name" value="Glycoside hydrolase/deacetylase"/>
    <property type="match status" value="1"/>
</dbReference>
<protein>
    <submittedName>
        <fullName evidence="4">Polysaccharide deacetylase family protein</fullName>
    </submittedName>
</protein>
<feature type="domain" description="NodB homology" evidence="3">
    <location>
        <begin position="62"/>
        <end position="238"/>
    </location>
</feature>
<evidence type="ECO:0000313" key="4">
    <source>
        <dbReference type="EMBL" id="RNF57892.1"/>
    </source>
</evidence>
<dbReference type="CDD" id="cd10918">
    <property type="entry name" value="CE4_NodB_like_5s_6s"/>
    <property type="match status" value="1"/>
</dbReference>
<dbReference type="PROSITE" id="PS51677">
    <property type="entry name" value="NODB"/>
    <property type="match status" value="1"/>
</dbReference>
<dbReference type="GO" id="GO:0005576">
    <property type="term" value="C:extracellular region"/>
    <property type="evidence" value="ECO:0007669"/>
    <property type="project" value="UniProtKB-SubCell"/>
</dbReference>
<reference evidence="4" key="1">
    <citation type="submission" date="2018-10" db="EMBL/GenBank/DDBJ databases">
        <title>Acidithiobacillus sulfuriphilus sp. nov.: an extremely acidophilic sulfur-oxidizing chemolithotroph isolated from a neutral pH environment.</title>
        <authorList>
            <person name="Falagan C."/>
            <person name="Moya-Beltran A."/>
            <person name="Quatrini R."/>
            <person name="Johnson D.B."/>
        </authorList>
    </citation>
    <scope>NUCLEOTIDE SEQUENCE [LARGE SCALE GENOMIC DNA]</scope>
    <source>
        <strain evidence="4">CJ-2</strain>
    </source>
</reference>
<dbReference type="Pfam" id="PF01522">
    <property type="entry name" value="Polysacc_deac_1"/>
    <property type="match status" value="1"/>
</dbReference>
<comment type="caution">
    <text evidence="4">The sequence shown here is derived from an EMBL/GenBank/DDBJ whole genome shotgun (WGS) entry which is preliminary data.</text>
</comment>
<evidence type="ECO:0000256" key="2">
    <source>
        <dbReference type="ARBA" id="ARBA00022729"/>
    </source>
</evidence>
<dbReference type="InterPro" id="IPR011330">
    <property type="entry name" value="Glyco_hydro/deAcase_b/a-brl"/>
</dbReference>
<sequence>MNPIPILMYHNIAAAPKGVGLRGLYVSPLRFARQMALLRLLGYRGLSMSHAMPYLRGEQEGKIAVITLDDGYRDNLENALPVLQRYGFTATCYVVSGAVGAHNHWDAEQLGLRKALMDAGELREWLTGGMEIGAHSRYHPRLPEVDARTLEDEVAGSRQELEDLLGIAVTQFCYPYGAAGGRERDAVQRAGFQGAVTVRRGRARPGMDLFDLPRVLVGGHHAPHVFPLQILTPHEDRH</sequence>
<dbReference type="PANTHER" id="PTHR34216">
    <property type="match status" value="1"/>
</dbReference>
<dbReference type="RefSeq" id="WP_123106100.1">
    <property type="nucleotide sequence ID" value="NZ_CP127527.1"/>
</dbReference>
<keyword evidence="2" id="KW-0732">Signal</keyword>
<dbReference type="OrthoDB" id="2795102at2"/>
<organism evidence="4">
    <name type="scientific">Acidithiobacillus sulfuriphilus</name>
    <dbReference type="NCBI Taxonomy" id="1867749"/>
    <lineage>
        <taxon>Bacteria</taxon>
        <taxon>Pseudomonadati</taxon>
        <taxon>Pseudomonadota</taxon>
        <taxon>Acidithiobacillia</taxon>
        <taxon>Acidithiobacillales</taxon>
        <taxon>Acidithiobacillaceae</taxon>
        <taxon>Acidithiobacillus</taxon>
    </lineage>
</organism>
<dbReference type="PANTHER" id="PTHR34216:SF3">
    <property type="entry name" value="POLY-BETA-1,6-N-ACETYL-D-GLUCOSAMINE N-DEACETYLASE"/>
    <property type="match status" value="1"/>
</dbReference>
<dbReference type="GO" id="GO:0005975">
    <property type="term" value="P:carbohydrate metabolic process"/>
    <property type="evidence" value="ECO:0007669"/>
    <property type="project" value="InterPro"/>
</dbReference>
<gene>
    <name evidence="4" type="ORF">EC580_13990</name>
</gene>
<dbReference type="InterPro" id="IPR051398">
    <property type="entry name" value="Polysacch_Deacetylase"/>
</dbReference>
<proteinExistence type="predicted"/>
<evidence type="ECO:0000256" key="1">
    <source>
        <dbReference type="ARBA" id="ARBA00004613"/>
    </source>
</evidence>
<dbReference type="InterPro" id="IPR002509">
    <property type="entry name" value="NODB_dom"/>
</dbReference>
<dbReference type="GO" id="GO:0016810">
    <property type="term" value="F:hydrolase activity, acting on carbon-nitrogen (but not peptide) bonds"/>
    <property type="evidence" value="ECO:0007669"/>
    <property type="project" value="InterPro"/>
</dbReference>
<dbReference type="AlphaFoldDB" id="A0A3M8QQX3"/>
<comment type="subcellular location">
    <subcellularLocation>
        <location evidence="1">Secreted</location>
    </subcellularLocation>
</comment>
<dbReference type="EMBL" id="RIZI01000194">
    <property type="protein sequence ID" value="RNF57892.1"/>
    <property type="molecule type" value="Genomic_DNA"/>
</dbReference>
<evidence type="ECO:0000259" key="3">
    <source>
        <dbReference type="PROSITE" id="PS51677"/>
    </source>
</evidence>
<accession>A0A3M8QQX3</accession>